<proteinExistence type="inferred from homology"/>
<evidence type="ECO:0000313" key="6">
    <source>
        <dbReference type="EMBL" id="QSQ22216.1"/>
    </source>
</evidence>
<dbReference type="PANTHER" id="PTHR30537:SF5">
    <property type="entry name" value="HTH-TYPE TRANSCRIPTIONAL ACTIVATOR TTDR-RELATED"/>
    <property type="match status" value="1"/>
</dbReference>
<dbReference type="RefSeq" id="WP_206723793.1">
    <property type="nucleotide sequence ID" value="NZ_CP071090.1"/>
</dbReference>
<dbReference type="InterPro" id="IPR005119">
    <property type="entry name" value="LysR_subst-bd"/>
</dbReference>
<accession>A0ABX7NXV6</accession>
<keyword evidence="3" id="KW-0238">DNA-binding</keyword>
<keyword evidence="2" id="KW-0805">Transcription regulation</keyword>
<dbReference type="InterPro" id="IPR036390">
    <property type="entry name" value="WH_DNA-bd_sf"/>
</dbReference>
<dbReference type="Gene3D" id="3.40.190.290">
    <property type="match status" value="1"/>
</dbReference>
<dbReference type="SUPFAM" id="SSF53850">
    <property type="entry name" value="Periplasmic binding protein-like II"/>
    <property type="match status" value="1"/>
</dbReference>
<dbReference type="Proteomes" id="UP000662747">
    <property type="component" value="Chromosome"/>
</dbReference>
<dbReference type="InterPro" id="IPR000847">
    <property type="entry name" value="LysR_HTH_N"/>
</dbReference>
<dbReference type="EMBL" id="CP071090">
    <property type="protein sequence ID" value="QSQ22216.1"/>
    <property type="molecule type" value="Genomic_DNA"/>
</dbReference>
<dbReference type="PROSITE" id="PS50931">
    <property type="entry name" value="HTH_LYSR"/>
    <property type="match status" value="1"/>
</dbReference>
<gene>
    <name evidence="6" type="ORF">JY651_45020</name>
</gene>
<comment type="similarity">
    <text evidence="1">Belongs to the LysR transcriptional regulatory family.</text>
</comment>
<evidence type="ECO:0000313" key="7">
    <source>
        <dbReference type="Proteomes" id="UP000662747"/>
    </source>
</evidence>
<sequence length="299" mass="32633">MAFDGRLLAGIGVLAAVVEGRSFARAGEALGISPSGVSRAIARLEARVGVRLLDRTTRSSRLTDEGHRFYEQVRPLLDGMEDAAAVASGSANTVRGRLRVDMDPFFSRLLLAPRLGPFLARHPDLQLELLTREEQGDLVAGGFDVAVRFGHPPASSLVSRRLLETRILTVAAPAYLKKHGRPATPADLARHSCIQYLDPLSGRPFEWEFLRGTKRVPVETRGPLLVTDVGTMLGACLAGAGVAQVMALGVQDLLKQGKLVELFPDWPDETFPLYALYPSRHHPPAKVRAFIDFCLEVLR</sequence>
<evidence type="ECO:0000256" key="1">
    <source>
        <dbReference type="ARBA" id="ARBA00009437"/>
    </source>
</evidence>
<evidence type="ECO:0000256" key="2">
    <source>
        <dbReference type="ARBA" id="ARBA00023015"/>
    </source>
</evidence>
<feature type="domain" description="HTH lysR-type" evidence="5">
    <location>
        <begin position="13"/>
        <end position="63"/>
    </location>
</feature>
<dbReference type="Gene3D" id="1.10.10.10">
    <property type="entry name" value="Winged helix-like DNA-binding domain superfamily/Winged helix DNA-binding domain"/>
    <property type="match status" value="1"/>
</dbReference>
<dbReference type="SUPFAM" id="SSF46785">
    <property type="entry name" value="Winged helix' DNA-binding domain"/>
    <property type="match status" value="1"/>
</dbReference>
<dbReference type="InterPro" id="IPR058163">
    <property type="entry name" value="LysR-type_TF_proteobact-type"/>
</dbReference>
<reference evidence="6 7" key="1">
    <citation type="submission" date="2021-02" db="EMBL/GenBank/DDBJ databases">
        <title>De Novo genome assembly of isolated myxobacteria.</title>
        <authorList>
            <person name="Stevens D.C."/>
        </authorList>
    </citation>
    <scope>NUCLEOTIDE SEQUENCE [LARGE SCALE GENOMIC DNA]</scope>
    <source>
        <strain evidence="7">SCPEA02</strain>
    </source>
</reference>
<dbReference type="PANTHER" id="PTHR30537">
    <property type="entry name" value="HTH-TYPE TRANSCRIPTIONAL REGULATOR"/>
    <property type="match status" value="1"/>
</dbReference>
<evidence type="ECO:0000256" key="4">
    <source>
        <dbReference type="ARBA" id="ARBA00023163"/>
    </source>
</evidence>
<dbReference type="Pfam" id="PF00126">
    <property type="entry name" value="HTH_1"/>
    <property type="match status" value="1"/>
</dbReference>
<dbReference type="InterPro" id="IPR036388">
    <property type="entry name" value="WH-like_DNA-bd_sf"/>
</dbReference>
<name>A0ABX7NXV6_9BACT</name>
<evidence type="ECO:0000256" key="3">
    <source>
        <dbReference type="ARBA" id="ARBA00023125"/>
    </source>
</evidence>
<evidence type="ECO:0000259" key="5">
    <source>
        <dbReference type="PROSITE" id="PS50931"/>
    </source>
</evidence>
<organism evidence="6 7">
    <name type="scientific">Pyxidicoccus parkwayensis</name>
    <dbReference type="NCBI Taxonomy" id="2813578"/>
    <lineage>
        <taxon>Bacteria</taxon>
        <taxon>Pseudomonadati</taxon>
        <taxon>Myxococcota</taxon>
        <taxon>Myxococcia</taxon>
        <taxon>Myxococcales</taxon>
        <taxon>Cystobacterineae</taxon>
        <taxon>Myxococcaceae</taxon>
        <taxon>Pyxidicoccus</taxon>
    </lineage>
</organism>
<dbReference type="CDD" id="cd08422">
    <property type="entry name" value="PBP2_CrgA_like"/>
    <property type="match status" value="1"/>
</dbReference>
<keyword evidence="7" id="KW-1185">Reference proteome</keyword>
<keyword evidence="4" id="KW-0804">Transcription</keyword>
<protein>
    <submittedName>
        <fullName evidence="6">LysR family transcriptional regulator</fullName>
    </submittedName>
</protein>
<dbReference type="Pfam" id="PF03466">
    <property type="entry name" value="LysR_substrate"/>
    <property type="match status" value="1"/>
</dbReference>